<evidence type="ECO:0000313" key="5">
    <source>
        <dbReference type="Proteomes" id="UP000460412"/>
    </source>
</evidence>
<dbReference type="InterPro" id="IPR015517">
    <property type="entry name" value="dCMP_deaminase-rel"/>
</dbReference>
<dbReference type="Gene3D" id="3.40.140.10">
    <property type="entry name" value="Cytidine Deaminase, domain 2"/>
    <property type="match status" value="1"/>
</dbReference>
<dbReference type="PROSITE" id="PS51747">
    <property type="entry name" value="CYT_DCMP_DEAMINASES_2"/>
    <property type="match status" value="1"/>
</dbReference>
<proteinExistence type="predicted"/>
<dbReference type="Proteomes" id="UP000460412">
    <property type="component" value="Unassembled WGS sequence"/>
</dbReference>
<feature type="region of interest" description="Disordered" evidence="2">
    <location>
        <begin position="628"/>
        <end position="662"/>
    </location>
</feature>
<accession>A0A7X3MCM1</accession>
<evidence type="ECO:0000313" key="4">
    <source>
        <dbReference type="EMBL" id="MXP73941.1"/>
    </source>
</evidence>
<dbReference type="EMBL" id="WUQX01000001">
    <property type="protein sequence ID" value="MXP73941.1"/>
    <property type="molecule type" value="Genomic_DNA"/>
</dbReference>
<evidence type="ECO:0000256" key="1">
    <source>
        <dbReference type="ARBA" id="ARBA00022801"/>
    </source>
</evidence>
<dbReference type="InterPro" id="IPR016193">
    <property type="entry name" value="Cytidine_deaminase-like"/>
</dbReference>
<dbReference type="SUPFAM" id="SSF53927">
    <property type="entry name" value="Cytidine deaminase-like"/>
    <property type="match status" value="1"/>
</dbReference>
<comment type="caution">
    <text evidence="4">The sequence shown here is derived from an EMBL/GenBank/DDBJ whole genome shotgun (WGS) entry which is preliminary data.</text>
</comment>
<evidence type="ECO:0000259" key="3">
    <source>
        <dbReference type="PROSITE" id="PS51747"/>
    </source>
</evidence>
<reference evidence="4 5" key="1">
    <citation type="submission" date="2019-12" db="EMBL/GenBank/DDBJ databases">
        <title>Sporaefaciens musculi gen. nov., sp. nov., a novel bacterium isolated from the caecum of an obese mouse.</title>
        <authorList>
            <person name="Rasmussen T.S."/>
            <person name="Streidl T."/>
            <person name="Hitch T.C.A."/>
            <person name="Wortmann E."/>
            <person name="Deptula P."/>
            <person name="Hansen M."/>
            <person name="Nielsen D.S."/>
            <person name="Clavel T."/>
            <person name="Vogensen F.K."/>
        </authorList>
    </citation>
    <scope>NUCLEOTIDE SEQUENCE [LARGE SCALE GENOMIC DNA]</scope>
    <source>
        <strain evidence="4 5">WCA-9-b2</strain>
    </source>
</reference>
<gene>
    <name evidence="4" type="ORF">GN277_00315</name>
</gene>
<dbReference type="Pfam" id="PF00383">
    <property type="entry name" value="dCMP_cyt_deam_1"/>
    <property type="match status" value="1"/>
</dbReference>
<evidence type="ECO:0000256" key="2">
    <source>
        <dbReference type="SAM" id="MobiDB-lite"/>
    </source>
</evidence>
<dbReference type="InterPro" id="IPR027417">
    <property type="entry name" value="P-loop_NTPase"/>
</dbReference>
<keyword evidence="5" id="KW-1185">Reference proteome</keyword>
<dbReference type="Gene3D" id="3.40.50.300">
    <property type="entry name" value="P-loop containing nucleotide triphosphate hydrolases"/>
    <property type="match status" value="1"/>
</dbReference>
<feature type="compositionally biased region" description="Basic and acidic residues" evidence="2">
    <location>
        <begin position="628"/>
        <end position="637"/>
    </location>
</feature>
<protein>
    <recommendedName>
        <fullName evidence="3">CMP/dCMP-type deaminase domain-containing protein</fullName>
    </recommendedName>
</protein>
<dbReference type="GO" id="GO:0004132">
    <property type="term" value="F:dCMP deaminase activity"/>
    <property type="evidence" value="ECO:0007669"/>
    <property type="project" value="TreeGrafter"/>
</dbReference>
<feature type="compositionally biased region" description="Basic and acidic residues" evidence="2">
    <location>
        <begin position="645"/>
        <end position="655"/>
    </location>
</feature>
<dbReference type="InterPro" id="IPR002125">
    <property type="entry name" value="CMP_dCMP_dom"/>
</dbReference>
<keyword evidence="1" id="KW-0378">Hydrolase</keyword>
<dbReference type="GO" id="GO:0005737">
    <property type="term" value="C:cytoplasm"/>
    <property type="evidence" value="ECO:0007669"/>
    <property type="project" value="TreeGrafter"/>
</dbReference>
<dbReference type="PANTHER" id="PTHR11086:SF18">
    <property type="entry name" value="DEOXYCYTIDYLATE DEAMINASE"/>
    <property type="match status" value="1"/>
</dbReference>
<name>A0A7X3MCM1_9FIRM</name>
<dbReference type="AlphaFoldDB" id="A0A7X3MCM1"/>
<feature type="domain" description="CMP/dCMP-type deaminase" evidence="3">
    <location>
        <begin position="392"/>
        <end position="597"/>
    </location>
</feature>
<organism evidence="4 5">
    <name type="scientific">Sporofaciens musculi</name>
    <dbReference type="NCBI Taxonomy" id="2681861"/>
    <lineage>
        <taxon>Bacteria</taxon>
        <taxon>Bacillati</taxon>
        <taxon>Bacillota</taxon>
        <taxon>Clostridia</taxon>
        <taxon>Lachnospirales</taxon>
        <taxon>Lachnospiraceae</taxon>
        <taxon>Sporofaciens</taxon>
    </lineage>
</organism>
<dbReference type="PANTHER" id="PTHR11086">
    <property type="entry name" value="DEOXYCYTIDYLATE DEAMINASE-RELATED"/>
    <property type="match status" value="1"/>
</dbReference>
<sequence length="662" mass="77598">MSFVLPEYFTKKIMMDFPLKDKNSSLNWEQILENLGGFMTEADSWNLLFPQTKDMNWPNVNKISAQIGKEPPFEIYHLGKYEFKYEYEKESQRCIFHIKLHDMQSIMKEYSIFRKSKRKQWNNLLYWMLYEYAYNALPQAANELLKKIGRIQHGLPIMILQDIGINLRIWGKPFVYDIEQQNLFFKDEGFLTIIRRVNLYLKILRDYLQNQKEYRDSISGSSKYEECLRLLDQGTKQVVVVIDSIKNPFESTYLKARYSSYYLTAIYTDETERYNRLEKSDKSLTLQEIQTIDTIEQLKEFKKLFNKYKRDKELDDENSMLSKAVLEQLTDKLKRDDLVKILPFITQNVEQCIESADIFINNHNDNQQNLSLKKKLVRYISLIMNPGLVLPTPIERCMQIAQAAKVCSGCISRQVGAVLTDSQYRIRSIGWNDVPFGRVPCIYRDMQEVKQHWNLEAYSDFENDDTDEFQKYISQDSRIEQAGEVMRRKGKRIPFCFKDVYNAKTGSKNQVHPRALHAEERAFLSLADQGGVSIEGGYLFTTSSPCELCTKKLCFMGVSKVYYVEPYSGISSKHIMCDGIEGRRPIQELFTGALGRAYTYLYTPIISQKDELELWLGYKLNGKISKSVEKKDAKENKYASNTMKLKKDIQKNNEPKKKKRSQ</sequence>
<dbReference type="RefSeq" id="WP_159748894.1">
    <property type="nucleotide sequence ID" value="NZ_WUQX01000001.1"/>
</dbReference>